<dbReference type="AlphaFoldDB" id="A0A7D5QHH0"/>
<dbReference type="Proteomes" id="UP000509626">
    <property type="component" value="Chromosome"/>
</dbReference>
<proteinExistence type="predicted"/>
<protein>
    <submittedName>
        <fullName evidence="2">Uncharacterized protein</fullName>
    </submittedName>
</protein>
<organism evidence="2 3">
    <name type="scientific">Halorarum salinum</name>
    <dbReference type="NCBI Taxonomy" id="2743089"/>
    <lineage>
        <taxon>Archaea</taxon>
        <taxon>Methanobacteriati</taxon>
        <taxon>Methanobacteriota</taxon>
        <taxon>Stenosarchaea group</taxon>
        <taxon>Halobacteria</taxon>
        <taxon>Halobacteriales</taxon>
        <taxon>Haloferacaceae</taxon>
        <taxon>Halorarum</taxon>
    </lineage>
</organism>
<evidence type="ECO:0000313" key="2">
    <source>
        <dbReference type="EMBL" id="QLG62224.1"/>
    </source>
</evidence>
<dbReference type="GeneID" id="56037991"/>
<feature type="region of interest" description="Disordered" evidence="1">
    <location>
        <begin position="63"/>
        <end position="85"/>
    </location>
</feature>
<sequence length="140" mass="15102">MLVTLVDALTSDEELENLPRFLREHDVPLVLVAALQPRPGVGAVPELQDAVLVVVDIQPADRGRPAPDVPEDLQHRVPAGSAPRGAVPIEREEVAGVRRRELLVGGLLLVRGLDGVNREVKAEVTRNTASRGSVCSSRWS</sequence>
<name>A0A7D5QHH0_9EURY</name>
<dbReference type="RefSeq" id="WP_179268809.1">
    <property type="nucleotide sequence ID" value="NZ_CP058579.1"/>
</dbReference>
<reference evidence="2 3" key="1">
    <citation type="submission" date="2020-06" db="EMBL/GenBank/DDBJ databases">
        <title>NJ-3-1, isolated from saline soil.</title>
        <authorList>
            <person name="Cui H.L."/>
            <person name="Shi X."/>
        </authorList>
    </citation>
    <scope>NUCLEOTIDE SEQUENCE [LARGE SCALE GENOMIC DNA]</scope>
    <source>
        <strain evidence="2 3">NJ-3-1</strain>
    </source>
</reference>
<keyword evidence="3" id="KW-1185">Reference proteome</keyword>
<dbReference type="EMBL" id="CP058579">
    <property type="protein sequence ID" value="QLG62224.1"/>
    <property type="molecule type" value="Genomic_DNA"/>
</dbReference>
<dbReference type="KEGG" id="halu:HUG12_10990"/>
<accession>A0A7D5QHH0</accession>
<evidence type="ECO:0000313" key="3">
    <source>
        <dbReference type="Proteomes" id="UP000509626"/>
    </source>
</evidence>
<evidence type="ECO:0000256" key="1">
    <source>
        <dbReference type="SAM" id="MobiDB-lite"/>
    </source>
</evidence>
<gene>
    <name evidence="2" type="ORF">HUG12_10990</name>
</gene>